<name>A0ABV6VWH2_9ACTN</name>
<reference evidence="1 2" key="1">
    <citation type="submission" date="2024-09" db="EMBL/GenBank/DDBJ databases">
        <authorList>
            <person name="Lee S.D."/>
        </authorList>
    </citation>
    <scope>NUCLEOTIDE SEQUENCE [LARGE SCALE GENOMIC DNA]</scope>
    <source>
        <strain evidence="1 2">N8-3</strain>
    </source>
</reference>
<evidence type="ECO:0000313" key="2">
    <source>
        <dbReference type="Proteomes" id="UP001592531"/>
    </source>
</evidence>
<evidence type="ECO:0000313" key="1">
    <source>
        <dbReference type="EMBL" id="MFC1417898.1"/>
    </source>
</evidence>
<proteinExistence type="predicted"/>
<dbReference type="Proteomes" id="UP001592531">
    <property type="component" value="Unassembled WGS sequence"/>
</dbReference>
<accession>A0ABV6VWH2</accession>
<sequence>MSRTVRSIGDRMLAALLPSAKASACTVAYSRTTGYLLGEPGCEWYYTTIGYTSSNAVCTSHSYCSGG</sequence>
<dbReference type="RefSeq" id="WP_380536436.1">
    <property type="nucleotide sequence ID" value="NZ_JBHFAB010000009.1"/>
</dbReference>
<protein>
    <submittedName>
        <fullName evidence="1">Uncharacterized protein</fullName>
    </submittedName>
</protein>
<gene>
    <name evidence="1" type="ORF">ACEZDE_14775</name>
</gene>
<keyword evidence="2" id="KW-1185">Reference proteome</keyword>
<comment type="caution">
    <text evidence="1">The sequence shown here is derived from an EMBL/GenBank/DDBJ whole genome shotgun (WGS) entry which is preliminary data.</text>
</comment>
<organism evidence="1 2">
    <name type="scientific">Streptacidiphilus cavernicola</name>
    <dbReference type="NCBI Taxonomy" id="3342716"/>
    <lineage>
        <taxon>Bacteria</taxon>
        <taxon>Bacillati</taxon>
        <taxon>Actinomycetota</taxon>
        <taxon>Actinomycetes</taxon>
        <taxon>Kitasatosporales</taxon>
        <taxon>Streptomycetaceae</taxon>
        <taxon>Streptacidiphilus</taxon>
    </lineage>
</organism>
<dbReference type="EMBL" id="JBHFAB010000009">
    <property type="protein sequence ID" value="MFC1417898.1"/>
    <property type="molecule type" value="Genomic_DNA"/>
</dbReference>